<dbReference type="HOGENOM" id="CLU_2036867_0_0_9"/>
<name>Q67L04_SYMTH</name>
<feature type="region of interest" description="Disordered" evidence="1">
    <location>
        <begin position="20"/>
        <end position="55"/>
    </location>
</feature>
<sequence>MPPSTTSCWPVMNPDWSGSARKSAAAAMSSGRPTRPTGCWAWSSGRSSSPVTSIHPGRMAFTRTAGPSVMARAWVRARMPPLLAEYASVLGSDCSARVEAMLMIAAWPAARSSGAANRDMR</sequence>
<proteinExistence type="predicted"/>
<dbReference type="KEGG" id="sth:STH2657"/>
<dbReference type="EMBL" id="AP006840">
    <property type="protein sequence ID" value="BAD41642.1"/>
    <property type="molecule type" value="Genomic_DNA"/>
</dbReference>
<keyword evidence="3" id="KW-1185">Reference proteome</keyword>
<dbReference type="STRING" id="292459.STH2657"/>
<gene>
    <name evidence="2" type="ordered locus">STH2657</name>
</gene>
<evidence type="ECO:0000313" key="3">
    <source>
        <dbReference type="Proteomes" id="UP000000417"/>
    </source>
</evidence>
<evidence type="ECO:0000313" key="2">
    <source>
        <dbReference type="EMBL" id="BAD41642.1"/>
    </source>
</evidence>
<evidence type="ECO:0000256" key="1">
    <source>
        <dbReference type="SAM" id="MobiDB-lite"/>
    </source>
</evidence>
<reference evidence="2 3" key="1">
    <citation type="journal article" date="2004" name="Nucleic Acids Res.">
        <title>Genome sequence of Symbiobacterium thermophilum, an uncultivable bacterium that depends on microbial commensalism.</title>
        <authorList>
            <person name="Ueda K."/>
            <person name="Yamashita A."/>
            <person name="Ishikawa J."/>
            <person name="Shimada M."/>
            <person name="Watsuji T."/>
            <person name="Morimura K."/>
            <person name="Ikeda H."/>
            <person name="Hattori M."/>
            <person name="Beppu T."/>
        </authorList>
    </citation>
    <scope>NUCLEOTIDE SEQUENCE [LARGE SCALE GENOMIC DNA]</scope>
    <source>
        <strain evidence="3">T / IAM 14863</strain>
    </source>
</reference>
<organism evidence="2 3">
    <name type="scientific">Symbiobacterium thermophilum (strain DSM 24528 / JCM 14929 / IAM 14863 / T)</name>
    <dbReference type="NCBI Taxonomy" id="292459"/>
    <lineage>
        <taxon>Bacteria</taxon>
        <taxon>Bacillati</taxon>
        <taxon>Bacillota</taxon>
        <taxon>Clostridia</taxon>
        <taxon>Eubacteriales</taxon>
        <taxon>Symbiobacteriaceae</taxon>
        <taxon>Symbiobacterium</taxon>
    </lineage>
</organism>
<dbReference type="AlphaFoldDB" id="Q67L04"/>
<protein>
    <submittedName>
        <fullName evidence="2">Uncharacterized protein</fullName>
    </submittedName>
</protein>
<accession>Q67L04</accession>
<feature type="compositionally biased region" description="Low complexity" evidence="1">
    <location>
        <begin position="20"/>
        <end position="32"/>
    </location>
</feature>
<dbReference type="Proteomes" id="UP000000417">
    <property type="component" value="Chromosome"/>
</dbReference>